<dbReference type="AlphaFoldDB" id="A0AAE0VNL0"/>
<feature type="region of interest" description="Disordered" evidence="1">
    <location>
        <begin position="155"/>
        <end position="201"/>
    </location>
</feature>
<evidence type="ECO:0000313" key="3">
    <source>
        <dbReference type="Proteomes" id="UP001195483"/>
    </source>
</evidence>
<gene>
    <name evidence="2" type="ORF">CHS0354_025603</name>
</gene>
<dbReference type="Proteomes" id="UP001195483">
    <property type="component" value="Unassembled WGS sequence"/>
</dbReference>
<sequence length="201" mass="22650">MLIIHVNAIGSLEPFFFSSSNLARVSNDTIIAQTDIGESHQEETSSEHYWTIVTNARGKVYTALERNIDVELRDFINPARSARLGYDANTTPKHRNSEELEVYSHSFNSDTIDIEKRFSDSIEREGYIIPISSDQENEYIDPTLSHHSNFNEYINPIPSDPYEFDGSTDPSSAASKEDNRSTDDSITSYPGMSDECTDPNP</sequence>
<reference evidence="2" key="2">
    <citation type="journal article" date="2021" name="Genome Biol. Evol.">
        <title>Developing a high-quality reference genome for a parasitic bivalve with doubly uniparental inheritance (Bivalvia: Unionida).</title>
        <authorList>
            <person name="Smith C.H."/>
        </authorList>
    </citation>
    <scope>NUCLEOTIDE SEQUENCE</scope>
    <source>
        <strain evidence="2">CHS0354</strain>
        <tissue evidence="2">Mantle</tissue>
    </source>
</reference>
<organism evidence="2 3">
    <name type="scientific">Potamilus streckersoni</name>
    <dbReference type="NCBI Taxonomy" id="2493646"/>
    <lineage>
        <taxon>Eukaryota</taxon>
        <taxon>Metazoa</taxon>
        <taxon>Spiralia</taxon>
        <taxon>Lophotrochozoa</taxon>
        <taxon>Mollusca</taxon>
        <taxon>Bivalvia</taxon>
        <taxon>Autobranchia</taxon>
        <taxon>Heteroconchia</taxon>
        <taxon>Palaeoheterodonta</taxon>
        <taxon>Unionida</taxon>
        <taxon>Unionoidea</taxon>
        <taxon>Unionidae</taxon>
        <taxon>Ambleminae</taxon>
        <taxon>Lampsilini</taxon>
        <taxon>Potamilus</taxon>
    </lineage>
</organism>
<reference evidence="2" key="1">
    <citation type="journal article" date="2021" name="Genome Biol. Evol.">
        <title>A High-Quality Reference Genome for a Parasitic Bivalve with Doubly Uniparental Inheritance (Bivalvia: Unionida).</title>
        <authorList>
            <person name="Smith C.H."/>
        </authorList>
    </citation>
    <scope>NUCLEOTIDE SEQUENCE</scope>
    <source>
        <strain evidence="2">CHS0354</strain>
    </source>
</reference>
<proteinExistence type="predicted"/>
<evidence type="ECO:0000256" key="1">
    <source>
        <dbReference type="SAM" id="MobiDB-lite"/>
    </source>
</evidence>
<keyword evidence="3" id="KW-1185">Reference proteome</keyword>
<dbReference type="EMBL" id="JAEAOA010001522">
    <property type="protein sequence ID" value="KAK3583472.1"/>
    <property type="molecule type" value="Genomic_DNA"/>
</dbReference>
<evidence type="ECO:0000313" key="2">
    <source>
        <dbReference type="EMBL" id="KAK3583472.1"/>
    </source>
</evidence>
<protein>
    <submittedName>
        <fullName evidence="2">Uncharacterized protein</fullName>
    </submittedName>
</protein>
<reference evidence="2" key="3">
    <citation type="submission" date="2023-05" db="EMBL/GenBank/DDBJ databases">
        <authorList>
            <person name="Smith C.H."/>
        </authorList>
    </citation>
    <scope>NUCLEOTIDE SEQUENCE</scope>
    <source>
        <strain evidence="2">CHS0354</strain>
        <tissue evidence="2">Mantle</tissue>
    </source>
</reference>
<accession>A0AAE0VNL0</accession>
<comment type="caution">
    <text evidence="2">The sequence shown here is derived from an EMBL/GenBank/DDBJ whole genome shotgun (WGS) entry which is preliminary data.</text>
</comment>
<name>A0AAE0VNL0_9BIVA</name>